<dbReference type="PANTHER" id="PTHR15073">
    <property type="entry name" value="MICROTUBULE-ASSOCIATED PROTEIN"/>
    <property type="match status" value="1"/>
</dbReference>
<evidence type="ECO:0000256" key="3">
    <source>
        <dbReference type="SAM" id="MobiDB-lite"/>
    </source>
</evidence>
<evidence type="ECO:0000256" key="1">
    <source>
        <dbReference type="ARBA" id="ARBA00023054"/>
    </source>
</evidence>
<feature type="compositionally biased region" description="Basic and acidic residues" evidence="3">
    <location>
        <begin position="958"/>
        <end position="979"/>
    </location>
</feature>
<proteinExistence type="predicted"/>
<keyword evidence="1 2" id="KW-0175">Coiled coil</keyword>
<keyword evidence="5" id="KW-1185">Reference proteome</keyword>
<dbReference type="EMBL" id="JAOAOG010000042">
    <property type="protein sequence ID" value="KAJ6252549.1"/>
    <property type="molecule type" value="Genomic_DNA"/>
</dbReference>
<feature type="coiled-coil region" evidence="2">
    <location>
        <begin position="773"/>
        <end position="811"/>
    </location>
</feature>
<reference evidence="4" key="1">
    <citation type="submission" date="2022-08" db="EMBL/GenBank/DDBJ databases">
        <title>Novel sulfate-reducing endosymbionts in the free-living metamonad Anaeramoeba.</title>
        <authorList>
            <person name="Jerlstrom-Hultqvist J."/>
            <person name="Cepicka I."/>
            <person name="Gallot-Lavallee L."/>
            <person name="Salas-Leiva D."/>
            <person name="Curtis B.A."/>
            <person name="Zahonova K."/>
            <person name="Pipaliya S."/>
            <person name="Dacks J."/>
            <person name="Roger A.J."/>
        </authorList>
    </citation>
    <scope>NUCLEOTIDE SEQUENCE</scope>
    <source>
        <strain evidence="4">Schooner1</strain>
    </source>
</reference>
<dbReference type="Proteomes" id="UP001150062">
    <property type="component" value="Unassembled WGS sequence"/>
</dbReference>
<name>A0ABQ8Z6X1_9EUKA</name>
<evidence type="ECO:0000313" key="4">
    <source>
        <dbReference type="EMBL" id="KAJ6252549.1"/>
    </source>
</evidence>
<feature type="compositionally biased region" description="Basic residues" evidence="3">
    <location>
        <begin position="988"/>
        <end position="997"/>
    </location>
</feature>
<protein>
    <submittedName>
        <fullName evidence="4">Ring finger protein</fullName>
    </submittedName>
</protein>
<evidence type="ECO:0000256" key="2">
    <source>
        <dbReference type="SAM" id="Coils"/>
    </source>
</evidence>
<gene>
    <name evidence="4" type="ORF">M0813_14075</name>
</gene>
<accession>A0ABQ8Z6X1</accession>
<feature type="region of interest" description="Disordered" evidence="3">
    <location>
        <begin position="958"/>
        <end position="997"/>
    </location>
</feature>
<comment type="caution">
    <text evidence="4">The sequence shown here is derived from an EMBL/GenBank/DDBJ whole genome shotgun (WGS) entry which is preliminary data.</text>
</comment>
<feature type="compositionally biased region" description="Low complexity" evidence="3">
    <location>
        <begin position="535"/>
        <end position="558"/>
    </location>
</feature>
<evidence type="ECO:0000313" key="5">
    <source>
        <dbReference type="Proteomes" id="UP001150062"/>
    </source>
</evidence>
<dbReference type="PANTHER" id="PTHR15073:SF1">
    <property type="entry name" value="RETICULOCYTE-BINDING PROTEIN HOMOLOG 2A"/>
    <property type="match status" value="1"/>
</dbReference>
<dbReference type="InterPro" id="IPR051483">
    <property type="entry name" value="MAP7_domain-containing"/>
</dbReference>
<sequence length="997" mass="118389">MSLERDNSKIMVDDLSEQLGSLFYFKETLIQKTGLHDPMSSSVPQEYYRFVKRSQEILKNTLTMEQVDEYIHTTQQKLIQCSKKYLKMVLDSLYLFFKMDVKSFVLGSQKKRQKKKQNTLKSELIPQTNEQSSSINSFQPFIIQTIYRCFQAIYQDRNFEKLLEIPEWTISTLFQQISIASTPAYLDIQRSLFLLSSQIEHFQTITNLYLQLLQQKKKKKNQDLILKYLKSLRVIQFNFQEAKRIKITCKFIQQYCQIIEKTKGDETLRNEYCKTLINILTKFLPNSSKLLKEIREKEKEKNLQVLKEENLKVYNKLMKSFELIYSTIKKWIKKAKFQEIGLSNLVQIIILLPLNFFINLENKEKFLNSKGILLFKLLFNGLKNIQSRNSCLENIYVLINNLNPKFIKVYKTEFLEFLEKELISLIFLDQNKKITMIDHDEIESISQIVEQISNINLDSSINIIKKYLSNEKLRIDYQIALLRSLEKILKIKDLIKYEEELFPLIKPFLFLINNENLKNLYDAHGIENNINTNKNLSNNLNNNDNNNNNANTSNTSNNDNEEENSNLQKSDQNIKYLIAASISTFPQMMSIKIKINSQIAEKLVISFFSKENLLSYPALDSIENYIKLSSEDENAGQHFLDIIIPALKIFGDLSNMLNINHTNYNFVYIEKIEKILNFFELIFKSFFNWIVDEKKIMEKKLKENKNENENEDPEDDKILKDFDYEDWQEIKIRFQSLSLIWLFSENTVIKNKIKSLLNLFNNKEFNELENTLRKDYKIKIKNLRKKKKKKLKKLKKRRRRKKKKNTKDTNELNEKLISIILKQEKNFIGSLLKKIQKLDSQFSNSNNNNKDNDEKSLHNEWKKELIYWVNENYDNFNKTIVCTWNNICQNLLKESLIKNIIEKLNKNTKLEMTVSKLNPINFFFNLIGLVCGITKIPKNYYFDQNNLQILLKANENGNKNDNENEIEMEKEKDTEKEKQFINLNFSKKNNKKKKKKN</sequence>
<feature type="region of interest" description="Disordered" evidence="3">
    <location>
        <begin position="535"/>
        <end position="567"/>
    </location>
</feature>
<organism evidence="4 5">
    <name type="scientific">Anaeramoeba flamelloides</name>
    <dbReference type="NCBI Taxonomy" id="1746091"/>
    <lineage>
        <taxon>Eukaryota</taxon>
        <taxon>Metamonada</taxon>
        <taxon>Anaeramoebidae</taxon>
        <taxon>Anaeramoeba</taxon>
    </lineage>
</organism>